<evidence type="ECO:0000259" key="2">
    <source>
        <dbReference type="Pfam" id="PF02525"/>
    </source>
</evidence>
<dbReference type="PANTHER" id="PTHR47307:SF1">
    <property type="entry name" value="GLUTATHIONE-REGULATED POTASSIUM-EFFLUX SYSTEM ANCILLARY PROTEIN KEFG"/>
    <property type="match status" value="1"/>
</dbReference>
<dbReference type="RefSeq" id="WP_126073069.1">
    <property type="nucleotide sequence ID" value="NZ_CP051166.1"/>
</dbReference>
<sequence length="185" mass="20952">MKKLIIVTHPHIGASTVNKRWLREAQERSGEFTVHQLHGVYGAGNALDVEREQALLLEHEALILQFPFYWFSTPPLLKQWLDDVLLPGFAYGRAPEHRKLEGKRIGFAISAGIGQEDYRREGRYHYTVDELLAPLKATFSYIQANSVAPFVFYGAQYDPTDPDIGDMSEQVEASVPAYLAYLRGV</sequence>
<feature type="domain" description="Flavodoxin-like fold" evidence="2">
    <location>
        <begin position="1"/>
        <end position="171"/>
    </location>
</feature>
<dbReference type="GO" id="GO:0009055">
    <property type="term" value="F:electron transfer activity"/>
    <property type="evidence" value="ECO:0007669"/>
    <property type="project" value="TreeGrafter"/>
</dbReference>
<organism evidence="3 4">
    <name type="scientific">Massilia atriviolacea</name>
    <dbReference type="NCBI Taxonomy" id="2495579"/>
    <lineage>
        <taxon>Bacteria</taxon>
        <taxon>Pseudomonadati</taxon>
        <taxon>Pseudomonadota</taxon>
        <taxon>Betaproteobacteria</taxon>
        <taxon>Burkholderiales</taxon>
        <taxon>Oxalobacteraceae</taxon>
        <taxon>Telluria group</taxon>
        <taxon>Massilia</taxon>
    </lineage>
</organism>
<dbReference type="PANTHER" id="PTHR47307">
    <property type="entry name" value="GLUTATHIONE-REGULATED POTASSIUM-EFFLUX SYSTEM ANCILLARY PROTEIN KEFG"/>
    <property type="match status" value="1"/>
</dbReference>
<keyword evidence="1" id="KW-0560">Oxidoreductase</keyword>
<protein>
    <submittedName>
        <fullName evidence="3">Flavodoxin family protein</fullName>
    </submittedName>
</protein>
<evidence type="ECO:0000313" key="3">
    <source>
        <dbReference type="EMBL" id="RSZ59707.1"/>
    </source>
</evidence>
<dbReference type="Proteomes" id="UP000278085">
    <property type="component" value="Unassembled WGS sequence"/>
</dbReference>
<reference evidence="3 4" key="1">
    <citation type="submission" date="2018-12" db="EMBL/GenBank/DDBJ databases">
        <authorList>
            <person name="Yang E."/>
        </authorList>
    </citation>
    <scope>NUCLEOTIDE SEQUENCE [LARGE SCALE GENOMIC DNA]</scope>
    <source>
        <strain evidence="3 4">SOD</strain>
    </source>
</reference>
<dbReference type="EMBL" id="RXLQ01000003">
    <property type="protein sequence ID" value="RSZ59707.1"/>
    <property type="molecule type" value="Genomic_DNA"/>
</dbReference>
<accession>A0A430HQC3</accession>
<keyword evidence="4" id="KW-1185">Reference proteome</keyword>
<dbReference type="Pfam" id="PF02525">
    <property type="entry name" value="Flavodoxin_2"/>
    <property type="match status" value="1"/>
</dbReference>
<dbReference type="AlphaFoldDB" id="A0A430HQC3"/>
<name>A0A430HQC3_9BURK</name>
<dbReference type="InterPro" id="IPR003680">
    <property type="entry name" value="Flavodoxin_fold"/>
</dbReference>
<evidence type="ECO:0000313" key="4">
    <source>
        <dbReference type="Proteomes" id="UP000278085"/>
    </source>
</evidence>
<evidence type="ECO:0000256" key="1">
    <source>
        <dbReference type="ARBA" id="ARBA00023002"/>
    </source>
</evidence>
<comment type="caution">
    <text evidence="3">The sequence shown here is derived from an EMBL/GenBank/DDBJ whole genome shotgun (WGS) entry which is preliminary data.</text>
</comment>
<gene>
    <name evidence="3" type="ORF">EJB06_05785</name>
</gene>
<dbReference type="InterPro" id="IPR029039">
    <property type="entry name" value="Flavoprotein-like_sf"/>
</dbReference>
<dbReference type="GO" id="GO:0003955">
    <property type="term" value="F:NAD(P)H dehydrogenase (quinone) activity"/>
    <property type="evidence" value="ECO:0007669"/>
    <property type="project" value="TreeGrafter"/>
</dbReference>
<dbReference type="GO" id="GO:0010181">
    <property type="term" value="F:FMN binding"/>
    <property type="evidence" value="ECO:0007669"/>
    <property type="project" value="TreeGrafter"/>
</dbReference>
<dbReference type="OrthoDB" id="9798454at2"/>
<proteinExistence type="predicted"/>
<dbReference type="SUPFAM" id="SSF52218">
    <property type="entry name" value="Flavoproteins"/>
    <property type="match status" value="1"/>
</dbReference>
<dbReference type="InterPro" id="IPR046980">
    <property type="entry name" value="KefG/KefF"/>
</dbReference>
<dbReference type="Gene3D" id="3.40.50.360">
    <property type="match status" value="1"/>
</dbReference>